<name>A0ABU4RRY1_9HYPH</name>
<keyword evidence="1" id="KW-1133">Transmembrane helix</keyword>
<comment type="caution">
    <text evidence="2">The sequence shown here is derived from an EMBL/GenBank/DDBJ whole genome shotgun (WGS) entry which is preliminary data.</text>
</comment>
<feature type="transmembrane region" description="Helical" evidence="1">
    <location>
        <begin position="46"/>
        <end position="65"/>
    </location>
</feature>
<proteinExistence type="predicted"/>
<keyword evidence="1" id="KW-0812">Transmembrane</keyword>
<sequence>MMGYRRFSLPWAGLATGPAAWALSFQLNYVLVPWQCAHQLYPVPWAAGVLALVAAAGGLVSWRGWRGAEADARSLDRRPETERFLAALGVMSAALFTAIILLHGLAGLIFHGCER</sequence>
<dbReference type="Proteomes" id="UP001274321">
    <property type="component" value="Unassembled WGS sequence"/>
</dbReference>
<evidence type="ECO:0000313" key="2">
    <source>
        <dbReference type="EMBL" id="MDX6805516.1"/>
    </source>
</evidence>
<dbReference type="RefSeq" id="WP_319843627.1">
    <property type="nucleotide sequence ID" value="NZ_JAXAFJ010000002.1"/>
</dbReference>
<feature type="transmembrane region" description="Helical" evidence="1">
    <location>
        <begin position="85"/>
        <end position="110"/>
    </location>
</feature>
<accession>A0ABU4RRY1</accession>
<organism evidence="2 3">
    <name type="scientific">Terrihabitans rhizophilus</name>
    <dbReference type="NCBI Taxonomy" id="3092662"/>
    <lineage>
        <taxon>Bacteria</taxon>
        <taxon>Pseudomonadati</taxon>
        <taxon>Pseudomonadota</taxon>
        <taxon>Alphaproteobacteria</taxon>
        <taxon>Hyphomicrobiales</taxon>
        <taxon>Terrihabitans</taxon>
    </lineage>
</organism>
<dbReference type="EMBL" id="JAXAFJ010000002">
    <property type="protein sequence ID" value="MDX6805516.1"/>
    <property type="molecule type" value="Genomic_DNA"/>
</dbReference>
<evidence type="ECO:0000313" key="3">
    <source>
        <dbReference type="Proteomes" id="UP001274321"/>
    </source>
</evidence>
<evidence type="ECO:0000256" key="1">
    <source>
        <dbReference type="SAM" id="Phobius"/>
    </source>
</evidence>
<keyword evidence="1" id="KW-0472">Membrane</keyword>
<keyword evidence="3" id="KW-1185">Reference proteome</keyword>
<reference evidence="2 3" key="1">
    <citation type="submission" date="2023-11" db="EMBL/GenBank/DDBJ databases">
        <authorList>
            <person name="Bao R."/>
        </authorList>
    </citation>
    <scope>NUCLEOTIDE SEQUENCE [LARGE SCALE GENOMIC DNA]</scope>
    <source>
        <strain evidence="2 3">PJ23</strain>
    </source>
</reference>
<gene>
    <name evidence="2" type="ORF">SCD90_05525</name>
</gene>
<protein>
    <submittedName>
        <fullName evidence="2">Uncharacterized protein</fullName>
    </submittedName>
</protein>